<comment type="caution">
    <text evidence="3">The sequence shown here is derived from an EMBL/GenBank/DDBJ whole genome shotgun (WGS) entry which is preliminary data.</text>
</comment>
<organism evidence="3 4">
    <name type="scientific">Xenorhabdus szentirmaii DSM 16338</name>
    <dbReference type="NCBI Taxonomy" id="1427518"/>
    <lineage>
        <taxon>Bacteria</taxon>
        <taxon>Pseudomonadati</taxon>
        <taxon>Pseudomonadota</taxon>
        <taxon>Gammaproteobacteria</taxon>
        <taxon>Enterobacterales</taxon>
        <taxon>Morganellaceae</taxon>
        <taxon>Xenorhabdus</taxon>
    </lineage>
</organism>
<keyword evidence="2" id="KW-0472">Membrane</keyword>
<dbReference type="Pfam" id="PF06693">
    <property type="entry name" value="DUF1190"/>
    <property type="match status" value="1"/>
</dbReference>
<evidence type="ECO:0000313" key="4">
    <source>
        <dbReference type="Proteomes" id="UP000019202"/>
    </source>
</evidence>
<keyword evidence="2" id="KW-0812">Transmembrane</keyword>
<dbReference type="Proteomes" id="UP000019202">
    <property type="component" value="Unassembled WGS sequence"/>
</dbReference>
<dbReference type="EMBL" id="CBXF010000099">
    <property type="protein sequence ID" value="CDL84033.1"/>
    <property type="molecule type" value="Genomic_DNA"/>
</dbReference>
<evidence type="ECO:0000313" key="3">
    <source>
        <dbReference type="EMBL" id="CDL84033.1"/>
    </source>
</evidence>
<dbReference type="InterPro" id="IPR009576">
    <property type="entry name" value="Biofilm_formation_YgiB"/>
</dbReference>
<keyword evidence="4" id="KW-1185">Reference proteome</keyword>
<proteinExistence type="predicted"/>
<reference evidence="3" key="1">
    <citation type="submission" date="2013-11" db="EMBL/GenBank/DDBJ databases">
        <title>Draft genome sequence and annotation of the entomopathogenic bacteria, Xenorhabdus cabanillasi strain JM26 and Xenorhabdus szentirmai strain DSM 16338.</title>
        <authorList>
            <person name="Gualtieri M."/>
            <person name="Ogier J.C."/>
            <person name="Pages S."/>
            <person name="Givaudan A."/>
            <person name="Gaudriault S."/>
        </authorList>
    </citation>
    <scope>NUCLEOTIDE SEQUENCE [LARGE SCALE GENOMIC DNA]</scope>
    <source>
        <strain evidence="3">DSM 16338</strain>
    </source>
</reference>
<dbReference type="AlphaFoldDB" id="W1J1U8"/>
<evidence type="ECO:0008006" key="5">
    <source>
        <dbReference type="Google" id="ProtNLM"/>
    </source>
</evidence>
<accession>W1J1U8</accession>
<evidence type="ECO:0000256" key="1">
    <source>
        <dbReference type="SAM" id="MobiDB-lite"/>
    </source>
</evidence>
<protein>
    <recommendedName>
        <fullName evidence="5">DUF1190 domain-containing protein</fullName>
    </recommendedName>
</protein>
<dbReference type="STRING" id="1427518.XSR1_40074"/>
<feature type="region of interest" description="Disordered" evidence="1">
    <location>
        <begin position="191"/>
        <end position="226"/>
    </location>
</feature>
<dbReference type="RefSeq" id="WP_071991810.1">
    <property type="nucleotide sequence ID" value="NZ_CAWLWS010000099.1"/>
</dbReference>
<feature type="transmembrane region" description="Helical" evidence="2">
    <location>
        <begin position="238"/>
        <end position="260"/>
    </location>
</feature>
<gene>
    <name evidence="3" type="ORF">XSR1_40074</name>
</gene>
<evidence type="ECO:0000256" key="2">
    <source>
        <dbReference type="SAM" id="Phobius"/>
    </source>
</evidence>
<keyword evidence="2" id="KW-1133">Transmembrane helix</keyword>
<sequence>MSKKKQSVKHAGKKTEKVHIATTTTQNFQCYSKEPFRKKTKSRKPSILTLVIMGGAAVIVVKSCSSDEKTSSTKEQKTEIFRNMKECTAAGYRVTDCYGQQQAAIDELSRTAKSYHTLNVCELDYGRNNCYHNISNGVYSPVLAGFTMEKRPNPSNEEQSTYSGGGGAGGGGAVGHSGTYHSTAFHYTAHDRNALKSPGNDKKWYRSHGSKFTNTPKTVSRGGFGGSSRGSWGDNPCYVYLVSLVITLMRLPPIMVSISIPSTMKFTGMNHGPIVSLSTR</sequence>
<name>W1J1U8_9GAMM</name>
<feature type="compositionally biased region" description="Basic and acidic residues" evidence="1">
    <location>
        <begin position="191"/>
        <end position="204"/>
    </location>
</feature>
<feature type="region of interest" description="Disordered" evidence="1">
    <location>
        <begin position="149"/>
        <end position="170"/>
    </location>
</feature>